<evidence type="ECO:0000313" key="2">
    <source>
        <dbReference type="EMBL" id="KAG7170503.1"/>
    </source>
</evidence>
<proteinExistence type="predicted"/>
<dbReference type="EMBL" id="JAHLQT010014098">
    <property type="protein sequence ID" value="KAG7170503.1"/>
    <property type="molecule type" value="Genomic_DNA"/>
</dbReference>
<accession>A0A8J5KFT5</accession>
<evidence type="ECO:0000256" key="1">
    <source>
        <dbReference type="SAM" id="MobiDB-lite"/>
    </source>
</evidence>
<evidence type="ECO:0000313" key="3">
    <source>
        <dbReference type="Proteomes" id="UP000747542"/>
    </source>
</evidence>
<keyword evidence="3" id="KW-1185">Reference proteome</keyword>
<feature type="compositionally biased region" description="Polar residues" evidence="1">
    <location>
        <begin position="1"/>
        <end position="10"/>
    </location>
</feature>
<dbReference type="AlphaFoldDB" id="A0A8J5KFT5"/>
<dbReference type="Proteomes" id="UP000747542">
    <property type="component" value="Unassembled WGS sequence"/>
</dbReference>
<organism evidence="2 3">
    <name type="scientific">Homarus americanus</name>
    <name type="common">American lobster</name>
    <dbReference type="NCBI Taxonomy" id="6706"/>
    <lineage>
        <taxon>Eukaryota</taxon>
        <taxon>Metazoa</taxon>
        <taxon>Ecdysozoa</taxon>
        <taxon>Arthropoda</taxon>
        <taxon>Crustacea</taxon>
        <taxon>Multicrustacea</taxon>
        <taxon>Malacostraca</taxon>
        <taxon>Eumalacostraca</taxon>
        <taxon>Eucarida</taxon>
        <taxon>Decapoda</taxon>
        <taxon>Pleocyemata</taxon>
        <taxon>Astacidea</taxon>
        <taxon>Nephropoidea</taxon>
        <taxon>Nephropidae</taxon>
        <taxon>Homarus</taxon>
    </lineage>
</organism>
<feature type="region of interest" description="Disordered" evidence="1">
    <location>
        <begin position="1"/>
        <end position="25"/>
    </location>
</feature>
<comment type="caution">
    <text evidence="2">The sequence shown here is derived from an EMBL/GenBank/DDBJ whole genome shotgun (WGS) entry which is preliminary data.</text>
</comment>
<name>A0A8J5KFT5_HOMAM</name>
<reference evidence="2" key="1">
    <citation type="journal article" date="2021" name="Sci. Adv.">
        <title>The American lobster genome reveals insights on longevity, neural, and immune adaptations.</title>
        <authorList>
            <person name="Polinski J.M."/>
            <person name="Zimin A.V."/>
            <person name="Clark K.F."/>
            <person name="Kohn A.B."/>
            <person name="Sadowski N."/>
            <person name="Timp W."/>
            <person name="Ptitsyn A."/>
            <person name="Khanna P."/>
            <person name="Romanova D.Y."/>
            <person name="Williams P."/>
            <person name="Greenwood S.J."/>
            <person name="Moroz L.L."/>
            <person name="Walt D.R."/>
            <person name="Bodnar A.G."/>
        </authorList>
    </citation>
    <scope>NUCLEOTIDE SEQUENCE</scope>
    <source>
        <strain evidence="2">GMGI-L3</strain>
    </source>
</reference>
<sequence>MRVSSPTLDFSLQPPHAQLPPAPNALRPPSSHSWPYLGHISTALLVLGWSREQPLPGVAAKYDPNAVIFNTLVISPVGFVYHKVVFSVCESNVSTSLTEDCQVATTGVPLRADGHLFRSALMATTHGLMKQTDTEADTFLLVYSSGPVAWHPSFIVMWVADTVRANYVCCAPGATTTPNMCSQCPLTWPLPVIFTVDAGFYVLTRVIRIATVKQSVPGPGRAPDAYTHVVRRPLACTSNKNEENRGMVVDVEEQQCEATQAQVKATREPPSTHNKLLRRGDKFVNTEIKDPERRLCTREIRTWLRQYTKKTFMTEFIHGSRGLAQELTTMITMLRDDLARREVIVK</sequence>
<gene>
    <name evidence="2" type="ORF">Hamer_G018996</name>
</gene>
<protein>
    <submittedName>
        <fullName evidence="2">Uncharacterized protein</fullName>
    </submittedName>
</protein>